<dbReference type="OrthoDB" id="10619324at2759"/>
<dbReference type="Proteomes" id="UP000019373">
    <property type="component" value="Unassembled WGS sequence"/>
</dbReference>
<reference evidence="3" key="1">
    <citation type="journal article" date="2014" name="BMC Genomics">
        <title>Genome characteristics reveal the impact of lichenization on lichen-forming fungus Endocarpon pusillum Hedwig (Verrucariales, Ascomycota).</title>
        <authorList>
            <person name="Wang Y.-Y."/>
            <person name="Liu B."/>
            <person name="Zhang X.-Y."/>
            <person name="Zhou Q.-M."/>
            <person name="Zhang T."/>
            <person name="Li H."/>
            <person name="Yu Y.-F."/>
            <person name="Zhang X.-L."/>
            <person name="Hao X.-Y."/>
            <person name="Wang M."/>
            <person name="Wang L."/>
            <person name="Wei J.-C."/>
        </authorList>
    </citation>
    <scope>NUCLEOTIDE SEQUENCE [LARGE SCALE GENOMIC DNA]</scope>
    <source>
        <strain evidence="3">Z07020 / HMAS-L-300199</strain>
    </source>
</reference>
<dbReference type="EMBL" id="KE721034">
    <property type="protein sequence ID" value="ERF72807.1"/>
    <property type="molecule type" value="Genomic_DNA"/>
</dbReference>
<sequence length="138" mass="15098">MSSELEPMNNGLYPLDCDIVLPFFSIFTFVHPYPSAALPSDPTSSATHTTSNSPKPQKSINISQNHPKTLTPPPHNMGKSSTKGNGENKAVKALLDRPVQIKKTSKAEAKPKEEEKPYTGPQTRSRTKAALEAELEQK</sequence>
<name>U1G625_ENDPU</name>
<dbReference type="HOGENOM" id="CLU_1855261_0_0_1"/>
<dbReference type="AlphaFoldDB" id="U1G625"/>
<accession>U1G625</accession>
<keyword evidence="3" id="KW-1185">Reference proteome</keyword>
<feature type="compositionally biased region" description="Basic and acidic residues" evidence="1">
    <location>
        <begin position="129"/>
        <end position="138"/>
    </location>
</feature>
<proteinExistence type="predicted"/>
<gene>
    <name evidence="2" type="ORF">EPUS_04242</name>
</gene>
<feature type="compositionally biased region" description="Basic and acidic residues" evidence="1">
    <location>
        <begin position="105"/>
        <end position="117"/>
    </location>
</feature>
<evidence type="ECO:0000313" key="2">
    <source>
        <dbReference type="EMBL" id="ERF72807.1"/>
    </source>
</evidence>
<feature type="compositionally biased region" description="Polar residues" evidence="1">
    <location>
        <begin position="41"/>
        <end position="68"/>
    </location>
</feature>
<dbReference type="RefSeq" id="XP_007801529.1">
    <property type="nucleotide sequence ID" value="XM_007803338.1"/>
</dbReference>
<protein>
    <submittedName>
        <fullName evidence="2">Uncharacterized protein</fullName>
    </submittedName>
</protein>
<dbReference type="GeneID" id="19239273"/>
<evidence type="ECO:0000313" key="3">
    <source>
        <dbReference type="Proteomes" id="UP000019373"/>
    </source>
</evidence>
<feature type="region of interest" description="Disordered" evidence="1">
    <location>
        <begin position="35"/>
        <end position="138"/>
    </location>
</feature>
<evidence type="ECO:0000256" key="1">
    <source>
        <dbReference type="SAM" id="MobiDB-lite"/>
    </source>
</evidence>
<organism evidence="2 3">
    <name type="scientific">Endocarpon pusillum (strain Z07020 / HMAS-L-300199)</name>
    <name type="common">Lichen-forming fungus</name>
    <dbReference type="NCBI Taxonomy" id="1263415"/>
    <lineage>
        <taxon>Eukaryota</taxon>
        <taxon>Fungi</taxon>
        <taxon>Dikarya</taxon>
        <taxon>Ascomycota</taxon>
        <taxon>Pezizomycotina</taxon>
        <taxon>Eurotiomycetes</taxon>
        <taxon>Chaetothyriomycetidae</taxon>
        <taxon>Verrucariales</taxon>
        <taxon>Verrucariaceae</taxon>
        <taxon>Endocarpon</taxon>
    </lineage>
</organism>